<gene>
    <name evidence="1" type="ORF">PCOL08062_LOCUS6531</name>
</gene>
<dbReference type="EMBL" id="HBDZ01008534">
    <property type="protein sequence ID" value="CAD8240258.1"/>
    <property type="molecule type" value="Transcribed_RNA"/>
</dbReference>
<dbReference type="AlphaFoldDB" id="A0A7R9TMZ7"/>
<protein>
    <submittedName>
        <fullName evidence="1">Uncharacterized protein</fullName>
    </submittedName>
</protein>
<proteinExistence type="predicted"/>
<reference evidence="1" key="1">
    <citation type="submission" date="2021-01" db="EMBL/GenBank/DDBJ databases">
        <authorList>
            <person name="Corre E."/>
            <person name="Pelletier E."/>
            <person name="Niang G."/>
            <person name="Scheremetjew M."/>
            <person name="Finn R."/>
            <person name="Kale V."/>
            <person name="Holt S."/>
            <person name="Cochrane G."/>
            <person name="Meng A."/>
            <person name="Brown T."/>
            <person name="Cohen L."/>
        </authorList>
    </citation>
    <scope>NUCLEOTIDE SEQUENCE</scope>
    <source>
        <strain evidence="1">CCMP1413</strain>
    </source>
</reference>
<evidence type="ECO:0000313" key="1">
    <source>
        <dbReference type="EMBL" id="CAD8240258.1"/>
    </source>
</evidence>
<sequence>MPAARARLHAARSALDAASYASLESWLSAVVAGQMCRALGIILVDIIEEDFAKGGPLSYELEAVEPYRIESALESMRAEAWGNCLHAAGHLAWWASMQPDAPWRAHEQLSLVQEEEEGASSGEFPTRPRAQAYATCAAISAWPPPNDAIARARARDTPHTRARAGNASALPCGDAMTAAAGVSFCLHGAFHQAQMTSAPWPEPNTPTLSGELYTRVVAQLNDRTAGLPRVAVRAEELLRDVPPPPAACMSPLARRTVSWGCFERWFGSHSNKVPSPGEVLQSRHAGSLGMAFAKTRRHTYDRTYSDATYGLWLWEALTPRDRLETYLPAAAECAQLAALPAARDSHAVRMGCYIGAGFEQTKCGAGFVGAAETVARKYHGQVYGGLPCELRHQGMAPFIAAMLAAEQAAVSAASRGAAPDFASVSVLWPGVSSNTNNASHAHAQTHARAGAAPDADYFAELRALSAASVAAGGRDHYHLALRSIVYGAVARFMKYRKCPDATTQLCAPLRSAAISAAVLGARTASEAAALCESITRRAVRYDPEAMEMGTIGGVPAELKATCGW</sequence>
<accession>A0A7R9TMZ7</accession>
<name>A0A7R9TMZ7_9VIRI</name>
<organism evidence="1">
    <name type="scientific">Prasinoderma coloniale</name>
    <dbReference type="NCBI Taxonomy" id="156133"/>
    <lineage>
        <taxon>Eukaryota</taxon>
        <taxon>Viridiplantae</taxon>
        <taxon>Prasinodermophyta</taxon>
        <taxon>Prasinodermophyceae</taxon>
        <taxon>Prasinodermales</taxon>
        <taxon>Prasinodermaceae</taxon>
        <taxon>Prasinoderma</taxon>
    </lineage>
</organism>